<dbReference type="PANTHER" id="PTHR30272:SF1">
    <property type="entry name" value="3-HYDROXYACYL-[ACYL-CARRIER-PROTEIN] DEHYDRATASE"/>
    <property type="match status" value="1"/>
</dbReference>
<keyword evidence="4" id="KW-1185">Reference proteome</keyword>
<evidence type="ECO:0000313" key="3">
    <source>
        <dbReference type="EMBL" id="OLR91930.1"/>
    </source>
</evidence>
<dbReference type="STRING" id="1193682.BJP25_24185"/>
<dbReference type="PANTHER" id="PTHR30272">
    <property type="entry name" value="3-HYDROXYACYL-[ACYL-CARRIER-PROTEIN] DEHYDRATASE"/>
    <property type="match status" value="1"/>
</dbReference>
<dbReference type="GO" id="GO:0016829">
    <property type="term" value="F:lyase activity"/>
    <property type="evidence" value="ECO:0007669"/>
    <property type="project" value="UniProtKB-KW"/>
</dbReference>
<proteinExistence type="inferred from homology"/>
<dbReference type="EMBL" id="MKQR01000018">
    <property type="protein sequence ID" value="OLR91930.1"/>
    <property type="molecule type" value="Genomic_DNA"/>
</dbReference>
<name>A0A1Q9LIV3_9PSEU</name>
<protein>
    <submittedName>
        <fullName evidence="3">3-hydroxyacyl-ACP dehydratase</fullName>
    </submittedName>
</protein>
<dbReference type="RefSeq" id="WP_075976336.1">
    <property type="nucleotide sequence ID" value="NZ_MKQR01000018.1"/>
</dbReference>
<keyword evidence="2" id="KW-0456">Lyase</keyword>
<dbReference type="InterPro" id="IPR029069">
    <property type="entry name" value="HotDog_dom_sf"/>
</dbReference>
<gene>
    <name evidence="3" type="ORF">BJP25_24185</name>
</gene>
<accession>A0A1Q9LIV3</accession>
<reference evidence="3 4" key="1">
    <citation type="submission" date="2016-10" db="EMBL/GenBank/DDBJ databases">
        <title>The Draft Genome Sequence of Actinokineospora bangkokensis 44EHWT reveals the biosynthetic pathway of antifungal compounds Thailandins with unusual extender unit butylmalonyl-CoA.</title>
        <authorList>
            <person name="Greule A."/>
            <person name="Intra B."/>
            <person name="Flemming S."/>
            <person name="Rommel M.G."/>
            <person name="Panbangred W."/>
            <person name="Bechthold A."/>
        </authorList>
    </citation>
    <scope>NUCLEOTIDE SEQUENCE [LARGE SCALE GENOMIC DNA]</scope>
    <source>
        <strain evidence="3 4">44EHW</strain>
    </source>
</reference>
<dbReference type="Pfam" id="PF07977">
    <property type="entry name" value="FabA"/>
    <property type="match status" value="1"/>
</dbReference>
<evidence type="ECO:0000256" key="1">
    <source>
        <dbReference type="ARBA" id="ARBA00009174"/>
    </source>
</evidence>
<evidence type="ECO:0000256" key="2">
    <source>
        <dbReference type="ARBA" id="ARBA00023239"/>
    </source>
</evidence>
<comment type="similarity">
    <text evidence="1">Belongs to the thioester dehydratase family. FabZ subfamily.</text>
</comment>
<dbReference type="AlphaFoldDB" id="A0A1Q9LIV3"/>
<dbReference type="InterPro" id="IPR013114">
    <property type="entry name" value="FabA_FabZ"/>
</dbReference>
<dbReference type="OrthoDB" id="9772788at2"/>
<dbReference type="Proteomes" id="UP000186040">
    <property type="component" value="Unassembled WGS sequence"/>
</dbReference>
<dbReference type="Gene3D" id="3.10.129.10">
    <property type="entry name" value="Hotdog Thioesterase"/>
    <property type="match status" value="1"/>
</dbReference>
<organism evidence="3 4">
    <name type="scientific">Actinokineospora bangkokensis</name>
    <dbReference type="NCBI Taxonomy" id="1193682"/>
    <lineage>
        <taxon>Bacteria</taxon>
        <taxon>Bacillati</taxon>
        <taxon>Actinomycetota</taxon>
        <taxon>Actinomycetes</taxon>
        <taxon>Pseudonocardiales</taxon>
        <taxon>Pseudonocardiaceae</taxon>
        <taxon>Actinokineospora</taxon>
    </lineage>
</organism>
<sequence>MIGVEEIKRVIPHRYPILLVDRVDEVVPGQRLVARKAVTAAESCYSGTGGDQDPAYPLSHLLESWAQAAVLLACWEAPNPDVLAGKVELATGISGVRLGGPVLPGDVLVHRVSLVRAVDDAVVLAGTSEVDGREVLSVASFSAALRDSSVLTEGVAR</sequence>
<dbReference type="SUPFAM" id="SSF54637">
    <property type="entry name" value="Thioesterase/thiol ester dehydrase-isomerase"/>
    <property type="match status" value="1"/>
</dbReference>
<comment type="caution">
    <text evidence="3">The sequence shown here is derived from an EMBL/GenBank/DDBJ whole genome shotgun (WGS) entry which is preliminary data.</text>
</comment>
<evidence type="ECO:0000313" key="4">
    <source>
        <dbReference type="Proteomes" id="UP000186040"/>
    </source>
</evidence>